<name>A0A7Y6F546_9ACTN</name>
<protein>
    <submittedName>
        <fullName evidence="1">Uncharacterized protein</fullName>
    </submittedName>
</protein>
<dbReference type="Proteomes" id="UP000540128">
    <property type="component" value="Unassembled WGS sequence"/>
</dbReference>
<dbReference type="EMBL" id="JAANNT010000035">
    <property type="protein sequence ID" value="NUV32021.1"/>
    <property type="molecule type" value="Genomic_DNA"/>
</dbReference>
<dbReference type="AlphaFoldDB" id="A0A7Y6F546"/>
<organism evidence="1 2">
    <name type="scientific">Streptomyces odorifer</name>
    <dbReference type="NCBI Taxonomy" id="53450"/>
    <lineage>
        <taxon>Bacteria</taxon>
        <taxon>Bacillati</taxon>
        <taxon>Actinomycetota</taxon>
        <taxon>Actinomycetes</taxon>
        <taxon>Kitasatosporales</taxon>
        <taxon>Streptomycetaceae</taxon>
        <taxon>Streptomyces</taxon>
        <taxon>Streptomyces albidoflavus group</taxon>
    </lineage>
</organism>
<accession>A0A7Y6F546</accession>
<dbReference type="RefSeq" id="WP_191835177.1">
    <property type="nucleotide sequence ID" value="NZ_JAANNT010000035.1"/>
</dbReference>
<evidence type="ECO:0000313" key="2">
    <source>
        <dbReference type="Proteomes" id="UP000540128"/>
    </source>
</evidence>
<gene>
    <name evidence="1" type="ORF">G6W59_27650</name>
</gene>
<evidence type="ECO:0000313" key="1">
    <source>
        <dbReference type="EMBL" id="NUV32021.1"/>
    </source>
</evidence>
<reference evidence="1 2" key="1">
    <citation type="submission" date="2020-03" db="EMBL/GenBank/DDBJ databases">
        <title>Complete genome sequence of sixteen Streptomyces strains facilitates identification of candidate genes involved in plant growth-promotion in grain legumes and cereals.</title>
        <authorList>
            <person name="Gopalakrishnan S."/>
            <person name="Thakur V."/>
            <person name="Saxena R."/>
            <person name="Vadlamudi S."/>
            <person name="Purohit S."/>
            <person name="Kumar V."/>
            <person name="Rathore A."/>
            <person name="Chitikineni A."/>
            <person name="Varshney R.K."/>
        </authorList>
    </citation>
    <scope>NUCLEOTIDE SEQUENCE [LARGE SCALE GENOMIC DNA]</scope>
    <source>
        <strain evidence="1 2">KAI-180</strain>
    </source>
</reference>
<proteinExistence type="predicted"/>
<keyword evidence="2" id="KW-1185">Reference proteome</keyword>
<comment type="caution">
    <text evidence="1">The sequence shown here is derived from an EMBL/GenBank/DDBJ whole genome shotgun (WGS) entry which is preliminary data.</text>
</comment>
<sequence>MTTTVTTACVVCHSALWQDELGRMACRRCTDRISADLAALPGLYVQLGGALMPGSGAGGPAVSGSRTAPLPLRLAPLSLAARGGVVTVLQSWLVDVHELLGYPHPRWEGDLVGQCHQVVARLQLLLPWIAENHPAVDDFAHEVRRTRAECEQVITGERRGRTVAVACPCGATLRITLDTLGRRCTCGEQYGREALLSLPLAERRQV</sequence>
<feature type="non-terminal residue" evidence="1">
    <location>
        <position position="206"/>
    </location>
</feature>